<name>A0A410FU66_BIPS1</name>
<reference evidence="6" key="1">
    <citation type="submission" date="2018-12" db="EMBL/GenBank/DDBJ databases">
        <title>Complete genome sequence of an uncultured bacterium of the candidate phylum Bipolaricaulota.</title>
        <authorList>
            <person name="Kadnikov V.V."/>
            <person name="Mardanov A.V."/>
            <person name="Beletsky A.V."/>
            <person name="Frank Y.A."/>
            <person name="Karnachuk O.V."/>
            <person name="Ravin N.V."/>
        </authorList>
    </citation>
    <scope>NUCLEOTIDE SEQUENCE [LARGE SCALE GENOMIC DNA]</scope>
</reference>
<keyword evidence="2" id="KW-0012">Acyltransferase</keyword>
<dbReference type="GO" id="GO:0003841">
    <property type="term" value="F:1-acylglycerol-3-phosphate O-acyltransferase activity"/>
    <property type="evidence" value="ECO:0007669"/>
    <property type="project" value="TreeGrafter"/>
</dbReference>
<evidence type="ECO:0000313" key="6">
    <source>
        <dbReference type="Proteomes" id="UP000287233"/>
    </source>
</evidence>
<feature type="region of interest" description="Disordered" evidence="3">
    <location>
        <begin position="257"/>
        <end position="284"/>
    </location>
</feature>
<dbReference type="PANTHER" id="PTHR10434">
    <property type="entry name" value="1-ACYL-SN-GLYCEROL-3-PHOSPHATE ACYLTRANSFERASE"/>
    <property type="match status" value="1"/>
</dbReference>
<accession>A0A410FU66</accession>
<evidence type="ECO:0000259" key="4">
    <source>
        <dbReference type="SMART" id="SM00563"/>
    </source>
</evidence>
<feature type="domain" description="Phospholipid/glycerol acyltransferase" evidence="4">
    <location>
        <begin position="64"/>
        <end position="178"/>
    </location>
</feature>
<dbReference type="PANTHER" id="PTHR10434:SF11">
    <property type="entry name" value="1-ACYL-SN-GLYCEROL-3-PHOSPHATE ACYLTRANSFERASE"/>
    <property type="match status" value="1"/>
</dbReference>
<organism evidence="5 6">
    <name type="scientific">Bipolaricaulis sibiricus</name>
    <dbReference type="NCBI Taxonomy" id="2501609"/>
    <lineage>
        <taxon>Bacteria</taxon>
        <taxon>Candidatus Bipolaricaulota</taxon>
        <taxon>Candidatus Bipolaricaulia</taxon>
        <taxon>Candidatus Bipolaricaulales</taxon>
        <taxon>Candidatus Bipolaricaulaceae</taxon>
        <taxon>Candidatus Bipolaricaulis</taxon>
    </lineage>
</organism>
<protein>
    <recommendedName>
        <fullName evidence="4">Phospholipid/glycerol acyltransferase domain-containing protein</fullName>
    </recommendedName>
</protein>
<proteinExistence type="predicted"/>
<dbReference type="GO" id="GO:0006654">
    <property type="term" value="P:phosphatidic acid biosynthetic process"/>
    <property type="evidence" value="ECO:0007669"/>
    <property type="project" value="TreeGrafter"/>
</dbReference>
<keyword evidence="1" id="KW-0808">Transferase</keyword>
<dbReference type="Proteomes" id="UP000287233">
    <property type="component" value="Chromosome"/>
</dbReference>
<dbReference type="AlphaFoldDB" id="A0A410FU66"/>
<dbReference type="SUPFAM" id="SSF69593">
    <property type="entry name" value="Glycerol-3-phosphate (1)-acyltransferase"/>
    <property type="match status" value="1"/>
</dbReference>
<dbReference type="EMBL" id="CP034928">
    <property type="protein sequence ID" value="QAA76637.1"/>
    <property type="molecule type" value="Genomic_DNA"/>
</dbReference>
<evidence type="ECO:0000313" key="5">
    <source>
        <dbReference type="EMBL" id="QAA76637.1"/>
    </source>
</evidence>
<evidence type="ECO:0000256" key="3">
    <source>
        <dbReference type="SAM" id="MobiDB-lite"/>
    </source>
</evidence>
<sequence length="284" mass="31731">MRGRTVARTKRSRQGGVHAALTRLWGAFLTVPQELIRGLYVTAIGLLPLVARSRGVGQPPPRPCLLAVTHVGGFDVLFVARAARQWRMRAVFNCDDRPLVLRLLFKAAWRYAVSADPARKKLLNRDTEAAVVRHLRSGGSVMVFPEGHRYWERRLYPGVARIAYRAAVPIVPVGVANAYLYRAGSENERWGKAALRLVRETRRRGSVEVHFGEPLVPRVGWPESEEVDRLMRAVEEWFGRFYQRFYGIEGPTWRRTSSAHDGATRDGGASAVGCHLAPTAGGRA</sequence>
<dbReference type="InterPro" id="IPR002123">
    <property type="entry name" value="Plipid/glycerol_acylTrfase"/>
</dbReference>
<dbReference type="Pfam" id="PF01553">
    <property type="entry name" value="Acyltransferase"/>
    <property type="match status" value="1"/>
</dbReference>
<dbReference type="CDD" id="cd07989">
    <property type="entry name" value="LPLAT_AGPAT-like"/>
    <property type="match status" value="1"/>
</dbReference>
<gene>
    <name evidence="5" type="ORF">BIP78_0871</name>
</gene>
<dbReference type="SMART" id="SM00563">
    <property type="entry name" value="PlsC"/>
    <property type="match status" value="1"/>
</dbReference>
<dbReference type="KEGG" id="bih:BIP78_0871"/>
<evidence type="ECO:0000256" key="2">
    <source>
        <dbReference type="ARBA" id="ARBA00023315"/>
    </source>
</evidence>
<evidence type="ECO:0000256" key="1">
    <source>
        <dbReference type="ARBA" id="ARBA00022679"/>
    </source>
</evidence>